<protein>
    <submittedName>
        <fullName evidence="1">Uncharacterized protein</fullName>
    </submittedName>
</protein>
<gene>
    <name evidence="1" type="ORF">JKL37_0016</name>
</gene>
<evidence type="ECO:0000313" key="2">
    <source>
        <dbReference type="Proteomes" id="UP000651626"/>
    </source>
</evidence>
<reference evidence="1" key="1">
    <citation type="submission" date="2021-01" db="EMBL/GenBank/DDBJ databases">
        <title>Genetic and phenotypic characterization of New Siphoviridae, Salmonella Phage STGO-35-1, showed the presence of Tailspike with possible modular conformation and plasticity.</title>
        <authorList>
            <person name="Hudson L.K."/>
            <person name="Moreno-Switt A.I."/>
            <person name="Denes T.G."/>
            <person name="Peters T.L."/>
            <person name="Aziz R.K."/>
            <person name="Samir R."/>
            <person name="Noben J.-P."/>
            <person name="Lavigne R."/>
            <person name="Wagemans J."/>
            <person name="Duenas F."/>
            <person name="Camejo P."/>
            <person name="Rivera D."/>
        </authorList>
    </citation>
    <scope>NUCLEOTIDE SEQUENCE</scope>
</reference>
<proteinExistence type="predicted"/>
<name>A0A889IP81_9CAUD</name>
<dbReference type="Proteomes" id="UP000651626">
    <property type="component" value="Segment"/>
</dbReference>
<keyword evidence="2" id="KW-1185">Reference proteome</keyword>
<organism evidence="1 2">
    <name type="scientific">Salmonella phage vB_Se_STGO-35-1</name>
    <dbReference type="NCBI Taxonomy" id="2749381"/>
    <lineage>
        <taxon>Viruses</taxon>
        <taxon>Duplodnaviria</taxon>
        <taxon>Heunggongvirae</taxon>
        <taxon>Uroviricota</taxon>
        <taxon>Caudoviricetes</taxon>
        <taxon>Caminolopintovirus</taxon>
        <taxon>Caminolopintovirus STGO351</taxon>
    </lineage>
</organism>
<sequence>MCDCMNKMETLLKERLMERVPEGSEVSDSIFDKTGWDNQCMSLSSGKIWVMLKYRLAYKAKKKNGELAKNFTRLETNVKMSYCPFCGEKQVD</sequence>
<accession>A0A889IP81</accession>
<evidence type="ECO:0000313" key="1">
    <source>
        <dbReference type="EMBL" id="QRD99752.1"/>
    </source>
</evidence>
<dbReference type="EMBL" id="MW477799">
    <property type="protein sequence ID" value="QRD99752.1"/>
    <property type="molecule type" value="Genomic_DNA"/>
</dbReference>